<sequence>MHTQLLTHIVVGPGADDVAPITSHSIDTASFAREEALLQELVLKLCPANLWHNGSYASGCPRPVLVGEHHQRQMRDLHDALTVAIADIVQRWWSDTDARLPERMPLEPREEELLQWIETQVEIGNLAPFSQRLGSWRPDFLVEETAKRQENYCITEINARFSFNGFMHEAYGQEAINRNVRGEETGLVGCTDPEQILQGLFSLFDPSYPLHLLKGDEKGIDIHMFIDAVQRRFGIKPRLITPEQLRLLPDVRSKTGYRLCCAVKGIDEPAVNSWRFKAKNGEVWEEIHQVGLELHQRELDALDLDVLQQISLRCFNDMRTVLLVHDKRMLGIIRQELPRLMARGVLTPTQVEALESNIVDTILPGSKELDTLIQAGPQSRQGYILKPIRSGKGDGIIFGDDLTGDEWTTRLRGLSSANIIPGVSCVVQRRIVPIDYDLVLRASVGMVQYPLFIGDSFNVSTLPTMSAILPLSLSGAALAVSLLSCSHALQSAFRQSRNGKAKDQFYQDDDGCASPQSLAEFTNRGPKSFIIAFSVIGTGTCIANLVISILRNDEVESVIEPALTVAAWALALIHGICIFFQYSPVEAQKLGVWLLFTALTLITSSLPHLRYLYTHFQQLPVISTILPIISTLFAIALAFTSTCLPRRPEVFHRNSAIDRQWTVSVLERLTWTWVQPLLRHAAQRDDLDTEDVPRADSRLRSQELKKRWDQLTRQDSLFRSIVTLYKSRLLFLWAATLVRCAVSILPFWFMLKIINVLEDGTARADNMQLMVFVLLMALSNLLDSWMEGWSYWYSLESLALPIRSQISGIIFGKVLLRKNIRTAGGDDSASEADDTSGEDTTSLKSHQAIVNLVGIDTERLCYFFQYHFLIIAGVVKLIVFSIFLLRILGWLPLLAGIMAWALTLPLNTWLSGEVLTESRALMRYRDIKLSKISEVLAGLRQIKFSALEAQWERRILTLRNAELATLWKFFVADSGLFACWVISPILLAVASLTTYVLVHGTLLPSVAFVSIGIFNTLETTLGSLPELFTLGLDSLVSLKRISVYLDEPEKQTELTMSDAVSFHNASVAWPSNGTLDEGDFTLSDLRLFFPNHALSVVSGKVGTGKTLLLSAILGEADLLSGSIHIPKKQQFQGSDWIIPGSIAYISQTPWLENCSLRDNILFGLPMDKSRYNKVLEACALSEDLKSLEDGDSTEIGSNGVNLSGGQKWRVTLARAVYSRAEILPMEDIFSAVDSHVGAWIYDRCLTGDICQGRTRVIVTHHLSLVMPGASFVVELGDGGVLYSGPPKLSTDQQLDMPSKDTKAITNLIDDSDDALISTNGSETEPSKSDAAPKKFMQEETRQKGKVKRSVYLTYIKGSGGLLPWAICISVYLAYQTGILGRAWVLRIWTAKSSTLSNNLSDNHISGSSFSTTQLFSYHSKHVAPDPNVIFYLKIYIAISVATAVLGILRYLSSYFLAVKASRSLFERMLFTVMHAPMRWLDTVHSGRILNRFTADFNIIDERIAMTWSQFFSHLLRLISICIASCFASAYLIPPAIVLLAIGAVTGNKYLVASRPLKRLESNAKSPVFELFNTTLAGISTIRAFRRTQTYLEQMHNNLNAWTMTTFYIALANRWMSLRMALITALFSITVGVIIIVKQIDAALAGLALSFILDFSESLRWTIRSYGDMELEMNSMERVVEYMNIETEYLGGLRPAAAWPTSGSVEVKGLEVAYAPDLPPVLKGLSFKIKHGERVGVVGRTGAGKSSMTLALFRFLEAKSGSIAIDGVDISKLKLTDLRSKMSIIPQHPVLFSGTVRSNLDPFGEYTDVQLYEALTRVHLIGQDDTPGSSMFNYLSSMISESGSNLSQGQQQLLCITRALLAASKVIVLDEATSAIDIATDVLIQRSIREWFTDRTMIVIAHRLSTVADFDKVLVLDGGRMVEFGTPKELWEKGGVFRGMCKRTGSSEEENLRQVIMC</sequence>
<feature type="transmembrane region" description="Helical" evidence="11">
    <location>
        <begin position="969"/>
        <end position="990"/>
    </location>
</feature>
<dbReference type="CDD" id="cd18604">
    <property type="entry name" value="ABC_6TM_VMR1_D2_like"/>
    <property type="match status" value="1"/>
</dbReference>
<feature type="transmembrane region" description="Helical" evidence="11">
    <location>
        <begin position="467"/>
        <end position="489"/>
    </location>
</feature>
<dbReference type="CDD" id="cd03250">
    <property type="entry name" value="ABCC_MRP_domain1"/>
    <property type="match status" value="1"/>
</dbReference>
<evidence type="ECO:0000256" key="5">
    <source>
        <dbReference type="ARBA" id="ARBA00022737"/>
    </source>
</evidence>
<feature type="transmembrane region" description="Helical" evidence="11">
    <location>
        <begin position="894"/>
        <end position="915"/>
    </location>
</feature>
<dbReference type="Gene3D" id="1.20.1560.10">
    <property type="entry name" value="ABC transporter type 1, transmembrane domain"/>
    <property type="match status" value="2"/>
</dbReference>
<feature type="domain" description="ABC transmembrane type-1" evidence="13">
    <location>
        <begin position="1392"/>
        <end position="1670"/>
    </location>
</feature>
<feature type="transmembrane region" description="Helical" evidence="11">
    <location>
        <begin position="1434"/>
        <end position="1458"/>
    </location>
</feature>
<feature type="transmembrane region" description="Helical" evidence="11">
    <location>
        <begin position="729"/>
        <end position="749"/>
    </location>
</feature>
<evidence type="ECO:0000313" key="14">
    <source>
        <dbReference type="EMBL" id="KPA39055.1"/>
    </source>
</evidence>
<dbReference type="EMBL" id="JXCE01000223">
    <property type="protein sequence ID" value="KPA39055.1"/>
    <property type="molecule type" value="Genomic_DNA"/>
</dbReference>
<protein>
    <submittedName>
        <fullName evidence="14">Multidrug transporter</fullName>
    </submittedName>
</protein>
<keyword evidence="5" id="KW-0677">Repeat</keyword>
<dbReference type="Proteomes" id="UP000037904">
    <property type="component" value="Unassembled WGS sequence"/>
</dbReference>
<reference evidence="14 15" key="1">
    <citation type="submission" date="2015-04" db="EMBL/GenBank/DDBJ databases">
        <title>The draft genome sequence of Fusarium langsethiae, a T-2/HT-2 mycotoxin producer.</title>
        <authorList>
            <person name="Lysoe E."/>
            <person name="Divon H.H."/>
            <person name="Terzi V."/>
            <person name="Orru L."/>
            <person name="Lamontanara A."/>
            <person name="Kolseth A.-K."/>
            <person name="Frandsen R.J."/>
            <person name="Nielsen K."/>
            <person name="Thrane U."/>
        </authorList>
    </citation>
    <scope>NUCLEOTIDE SEQUENCE [LARGE SCALE GENOMIC DNA]</scope>
    <source>
        <strain evidence="14 15">Fl201059</strain>
    </source>
</reference>
<feature type="transmembrane region" description="Helical" evidence="11">
    <location>
        <begin position="868"/>
        <end position="888"/>
    </location>
</feature>
<dbReference type="PANTHER" id="PTHR24223">
    <property type="entry name" value="ATP-BINDING CASSETTE SUB-FAMILY C"/>
    <property type="match status" value="1"/>
</dbReference>
<feature type="transmembrane region" description="Helical" evidence="11">
    <location>
        <begin position="769"/>
        <end position="786"/>
    </location>
</feature>
<keyword evidence="9 11" id="KW-0472">Membrane</keyword>
<dbReference type="InterPro" id="IPR003439">
    <property type="entry name" value="ABC_transporter-like_ATP-bd"/>
</dbReference>
<keyword evidence="15" id="KW-1185">Reference proteome</keyword>
<dbReference type="InterPro" id="IPR011527">
    <property type="entry name" value="ABC1_TM_dom"/>
</dbReference>
<name>A0A0N0V5U9_FUSLA</name>
<feature type="transmembrane region" description="Helical" evidence="11">
    <location>
        <begin position="562"/>
        <end position="580"/>
    </location>
</feature>
<dbReference type="GO" id="GO:0005737">
    <property type="term" value="C:cytoplasm"/>
    <property type="evidence" value="ECO:0007669"/>
    <property type="project" value="UniProtKB-ARBA"/>
</dbReference>
<dbReference type="GO" id="GO:0140359">
    <property type="term" value="F:ABC-type transporter activity"/>
    <property type="evidence" value="ECO:0007669"/>
    <property type="project" value="InterPro"/>
</dbReference>
<feature type="domain" description="ABC transporter" evidence="12">
    <location>
        <begin position="1706"/>
        <end position="1942"/>
    </location>
</feature>
<evidence type="ECO:0000256" key="8">
    <source>
        <dbReference type="ARBA" id="ARBA00022989"/>
    </source>
</evidence>
<feature type="transmembrane region" description="Helical" evidence="11">
    <location>
        <begin position="1617"/>
        <end position="1636"/>
    </location>
</feature>
<dbReference type="InterPro" id="IPR027417">
    <property type="entry name" value="P-loop_NTPase"/>
</dbReference>
<evidence type="ECO:0000256" key="11">
    <source>
        <dbReference type="SAM" id="Phobius"/>
    </source>
</evidence>
<gene>
    <name evidence="14" type="ORF">FLAG1_08093</name>
</gene>
<dbReference type="FunFam" id="1.20.1560.10:FF:000013">
    <property type="entry name" value="ABC transporter C family member 2"/>
    <property type="match status" value="1"/>
</dbReference>
<feature type="compositionally biased region" description="Basic and acidic residues" evidence="10">
    <location>
        <begin position="1324"/>
        <end position="1339"/>
    </location>
</feature>
<evidence type="ECO:0000256" key="10">
    <source>
        <dbReference type="SAM" id="MobiDB-lite"/>
    </source>
</evidence>
<evidence type="ECO:0000256" key="6">
    <source>
        <dbReference type="ARBA" id="ARBA00022741"/>
    </source>
</evidence>
<dbReference type="GO" id="GO:0016887">
    <property type="term" value="F:ATP hydrolysis activity"/>
    <property type="evidence" value="ECO:0007669"/>
    <property type="project" value="InterPro"/>
</dbReference>
<keyword evidence="6" id="KW-0547">Nucleotide-binding</keyword>
<evidence type="ECO:0000256" key="4">
    <source>
        <dbReference type="ARBA" id="ARBA00022692"/>
    </source>
</evidence>
<dbReference type="PANTHER" id="PTHR24223:SF456">
    <property type="entry name" value="MULTIDRUG RESISTANCE-ASSOCIATED PROTEIN LETHAL(2)03659"/>
    <property type="match status" value="1"/>
</dbReference>
<dbReference type="Pfam" id="PF00005">
    <property type="entry name" value="ABC_tran"/>
    <property type="match status" value="2"/>
</dbReference>
<feature type="domain" description="ABC transporter" evidence="12">
    <location>
        <begin position="1060"/>
        <end position="1302"/>
    </location>
</feature>
<dbReference type="Pfam" id="PF00664">
    <property type="entry name" value="ABC_membrane"/>
    <property type="match status" value="2"/>
</dbReference>
<evidence type="ECO:0000256" key="7">
    <source>
        <dbReference type="ARBA" id="ARBA00022840"/>
    </source>
</evidence>
<keyword evidence="4 11" id="KW-0812">Transmembrane</keyword>
<comment type="subcellular location">
    <subcellularLocation>
        <location evidence="1">Membrane</location>
        <topology evidence="1">Multi-pass membrane protein</topology>
    </subcellularLocation>
</comment>
<accession>A0A0N0V5U9</accession>
<feature type="transmembrane region" description="Helical" evidence="11">
    <location>
        <begin position="592"/>
        <end position="613"/>
    </location>
</feature>
<evidence type="ECO:0000313" key="15">
    <source>
        <dbReference type="Proteomes" id="UP000037904"/>
    </source>
</evidence>
<feature type="transmembrane region" description="Helical" evidence="11">
    <location>
        <begin position="1514"/>
        <end position="1545"/>
    </location>
</feature>
<dbReference type="Gene3D" id="3.40.50.300">
    <property type="entry name" value="P-loop containing nucleotide triphosphate hydrolases"/>
    <property type="match status" value="2"/>
</dbReference>
<keyword evidence="8 11" id="KW-1133">Transmembrane helix</keyword>
<dbReference type="InterPro" id="IPR003593">
    <property type="entry name" value="AAA+_ATPase"/>
</dbReference>
<dbReference type="SUPFAM" id="SSF90123">
    <property type="entry name" value="ABC transporter transmembrane region"/>
    <property type="match status" value="2"/>
</dbReference>
<dbReference type="OrthoDB" id="6500128at2759"/>
<feature type="transmembrane region" description="Helical" evidence="11">
    <location>
        <begin position="619"/>
        <end position="639"/>
    </location>
</feature>
<feature type="transmembrane region" description="Helical" evidence="11">
    <location>
        <begin position="529"/>
        <end position="550"/>
    </location>
</feature>
<dbReference type="SUPFAM" id="SSF52540">
    <property type="entry name" value="P-loop containing nucleoside triphosphate hydrolases"/>
    <property type="match status" value="2"/>
</dbReference>
<comment type="caution">
    <text evidence="14">The sequence shown here is derived from an EMBL/GenBank/DDBJ whole genome shotgun (WGS) entry which is preliminary data.</text>
</comment>
<feature type="transmembrane region" description="Helical" evidence="11">
    <location>
        <begin position="1351"/>
        <end position="1374"/>
    </location>
</feature>
<keyword evidence="7" id="KW-0067">ATP-binding</keyword>
<evidence type="ECO:0000256" key="2">
    <source>
        <dbReference type="ARBA" id="ARBA00009726"/>
    </source>
</evidence>
<dbReference type="InterPro" id="IPR036640">
    <property type="entry name" value="ABC1_TM_sf"/>
</dbReference>
<dbReference type="SUPFAM" id="SSF56059">
    <property type="entry name" value="Glutathione synthetase ATP-binding domain-like"/>
    <property type="match status" value="1"/>
</dbReference>
<evidence type="ECO:0000259" key="13">
    <source>
        <dbReference type="PROSITE" id="PS50929"/>
    </source>
</evidence>
<dbReference type="GO" id="GO:0005524">
    <property type="term" value="F:ATP binding"/>
    <property type="evidence" value="ECO:0007669"/>
    <property type="project" value="UniProtKB-KW"/>
</dbReference>
<feature type="domain" description="ABC transmembrane type-1" evidence="13">
    <location>
        <begin position="734"/>
        <end position="1033"/>
    </location>
</feature>
<dbReference type="CDD" id="cd18596">
    <property type="entry name" value="ABC_6TM_VMR1_D1_like"/>
    <property type="match status" value="1"/>
</dbReference>
<evidence type="ECO:0000256" key="9">
    <source>
        <dbReference type="ARBA" id="ARBA00023136"/>
    </source>
</evidence>
<proteinExistence type="inferred from homology"/>
<dbReference type="GO" id="GO:0016020">
    <property type="term" value="C:membrane"/>
    <property type="evidence" value="ECO:0007669"/>
    <property type="project" value="UniProtKB-SubCell"/>
</dbReference>
<dbReference type="FunFam" id="3.40.50.300:FF:000610">
    <property type="entry name" value="Multidrug resistance-associated ABC transporter"/>
    <property type="match status" value="1"/>
</dbReference>
<organism evidence="14 15">
    <name type="scientific">Fusarium langsethiae</name>
    <dbReference type="NCBI Taxonomy" id="179993"/>
    <lineage>
        <taxon>Eukaryota</taxon>
        <taxon>Fungi</taxon>
        <taxon>Dikarya</taxon>
        <taxon>Ascomycota</taxon>
        <taxon>Pezizomycotina</taxon>
        <taxon>Sordariomycetes</taxon>
        <taxon>Hypocreomycetidae</taxon>
        <taxon>Hypocreales</taxon>
        <taxon>Nectriaceae</taxon>
        <taxon>Fusarium</taxon>
    </lineage>
</organism>
<dbReference type="SMART" id="SM00382">
    <property type="entry name" value="AAA"/>
    <property type="match status" value="2"/>
</dbReference>
<dbReference type="PROSITE" id="PS50893">
    <property type="entry name" value="ABC_TRANSPORTER_2"/>
    <property type="match status" value="2"/>
</dbReference>
<evidence type="ECO:0000256" key="1">
    <source>
        <dbReference type="ARBA" id="ARBA00004141"/>
    </source>
</evidence>
<dbReference type="PROSITE" id="PS50929">
    <property type="entry name" value="ABC_TM1F"/>
    <property type="match status" value="2"/>
</dbReference>
<evidence type="ECO:0000256" key="3">
    <source>
        <dbReference type="ARBA" id="ARBA00022448"/>
    </source>
</evidence>
<feature type="region of interest" description="Disordered" evidence="10">
    <location>
        <begin position="1313"/>
        <end position="1339"/>
    </location>
</feature>
<dbReference type="CDD" id="cd03244">
    <property type="entry name" value="ABCC_MRP_domain2"/>
    <property type="match status" value="1"/>
</dbReference>
<evidence type="ECO:0000259" key="12">
    <source>
        <dbReference type="PROSITE" id="PS50893"/>
    </source>
</evidence>
<comment type="similarity">
    <text evidence="2">Belongs to the ABC transporter superfamily. ABCC family. Conjugate transporter (TC 3.A.1.208) subfamily.</text>
</comment>
<keyword evidence="3" id="KW-0813">Transport</keyword>
<dbReference type="InterPro" id="IPR050173">
    <property type="entry name" value="ABC_transporter_C-like"/>
</dbReference>